<organism evidence="2 3">
    <name type="scientific">Solanum verrucosum</name>
    <dbReference type="NCBI Taxonomy" id="315347"/>
    <lineage>
        <taxon>Eukaryota</taxon>
        <taxon>Viridiplantae</taxon>
        <taxon>Streptophyta</taxon>
        <taxon>Embryophyta</taxon>
        <taxon>Tracheophyta</taxon>
        <taxon>Spermatophyta</taxon>
        <taxon>Magnoliopsida</taxon>
        <taxon>eudicotyledons</taxon>
        <taxon>Gunneridae</taxon>
        <taxon>Pentapetalae</taxon>
        <taxon>asterids</taxon>
        <taxon>lamiids</taxon>
        <taxon>Solanales</taxon>
        <taxon>Solanaceae</taxon>
        <taxon>Solanoideae</taxon>
        <taxon>Solaneae</taxon>
        <taxon>Solanum</taxon>
    </lineage>
</organism>
<keyword evidence="3" id="KW-1185">Reference proteome</keyword>
<evidence type="ECO:0000256" key="1">
    <source>
        <dbReference type="ARBA" id="ARBA00010199"/>
    </source>
</evidence>
<dbReference type="GO" id="GO:0042910">
    <property type="term" value="F:xenobiotic transmembrane transporter activity"/>
    <property type="evidence" value="ECO:0007669"/>
    <property type="project" value="InterPro"/>
</dbReference>
<comment type="similarity">
    <text evidence="1">Belongs to the multi antimicrobial extrusion (MATE) (TC 2.A.66.1) family.</text>
</comment>
<proteinExistence type="inferred from homology"/>
<name>A0AAF0U8R6_SOLVR</name>
<reference evidence="2" key="1">
    <citation type="submission" date="2023-08" db="EMBL/GenBank/DDBJ databases">
        <title>A de novo genome assembly of Solanum verrucosum Schlechtendal, a Mexican diploid species geographically isolated from the other diploid A-genome species in potato relatives.</title>
        <authorList>
            <person name="Hosaka K."/>
        </authorList>
    </citation>
    <scope>NUCLEOTIDE SEQUENCE</scope>
    <source>
        <tissue evidence="2">Young leaves</tissue>
    </source>
</reference>
<dbReference type="AlphaFoldDB" id="A0AAF0U8R6"/>
<evidence type="ECO:0000313" key="3">
    <source>
        <dbReference type="Proteomes" id="UP001234989"/>
    </source>
</evidence>
<dbReference type="EMBL" id="CP133619">
    <property type="protein sequence ID" value="WMV41226.1"/>
    <property type="molecule type" value="Genomic_DNA"/>
</dbReference>
<dbReference type="GO" id="GO:0016020">
    <property type="term" value="C:membrane"/>
    <property type="evidence" value="ECO:0007669"/>
    <property type="project" value="InterPro"/>
</dbReference>
<sequence length="63" mass="6784">MFTNDQDILTLTSLVLPIIRLCEIGNCLQTTGCGVLRGTARPKVNANINLGCFYLVGMLVAVD</sequence>
<protein>
    <submittedName>
        <fullName evidence="2">Uncharacterized protein</fullName>
    </submittedName>
</protein>
<dbReference type="Pfam" id="PF01554">
    <property type="entry name" value="MatE"/>
    <property type="match status" value="1"/>
</dbReference>
<dbReference type="InterPro" id="IPR002528">
    <property type="entry name" value="MATE_fam"/>
</dbReference>
<dbReference type="Proteomes" id="UP001234989">
    <property type="component" value="Chromosome 8"/>
</dbReference>
<dbReference type="GO" id="GO:0015297">
    <property type="term" value="F:antiporter activity"/>
    <property type="evidence" value="ECO:0007669"/>
    <property type="project" value="InterPro"/>
</dbReference>
<gene>
    <name evidence="2" type="ORF">MTR67_034611</name>
</gene>
<accession>A0AAF0U8R6</accession>
<evidence type="ECO:0000313" key="2">
    <source>
        <dbReference type="EMBL" id="WMV41226.1"/>
    </source>
</evidence>